<proteinExistence type="predicted"/>
<feature type="region of interest" description="Disordered" evidence="1">
    <location>
        <begin position="1"/>
        <end position="75"/>
    </location>
</feature>
<accession>A0A847UJ08</accession>
<dbReference type="EMBL" id="WOYG01000001">
    <property type="protein sequence ID" value="NLV11610.1"/>
    <property type="molecule type" value="Genomic_DNA"/>
</dbReference>
<feature type="compositionally biased region" description="Acidic residues" evidence="1">
    <location>
        <begin position="177"/>
        <end position="195"/>
    </location>
</feature>
<evidence type="ECO:0000313" key="2">
    <source>
        <dbReference type="EMBL" id="NLV11610.1"/>
    </source>
</evidence>
<feature type="compositionally biased region" description="Acidic residues" evidence="1">
    <location>
        <begin position="203"/>
        <end position="222"/>
    </location>
</feature>
<sequence>MFATVKSWFGSLFGDSDDGHLLDRPKEDHQVKRQEAERKLDELKSRREELKEALEDKRSKYESAKEAGNEEQAQDFLRDAEEIKEELETVRGRIDETSKQRNLASNLANIKEIGESRGDDYWSQLREMEQSELVRLFQREEMKNEELHDVLGQTDTLSSNTLDSFSEGASQLHTGSELEEEWSDDTPETDEEVSEEPTAVGDIETESDTLSEDGDDETVEFS</sequence>
<reference evidence="2" key="1">
    <citation type="submission" date="2019-12" db="EMBL/GenBank/DDBJ databases">
        <title>Whole-genome sequence of Halomicrobium mukohataei pws1.</title>
        <authorList>
            <person name="Verma D.K."/>
            <person name="Gopal K."/>
            <person name="Prasad E.S."/>
        </authorList>
    </citation>
    <scope>NUCLEOTIDE SEQUENCE</scope>
    <source>
        <strain evidence="2">Pws1</strain>
    </source>
</reference>
<feature type="region of interest" description="Disordered" evidence="1">
    <location>
        <begin position="152"/>
        <end position="222"/>
    </location>
</feature>
<name>A0A847UJ08_9EURY</name>
<evidence type="ECO:0000313" key="3">
    <source>
        <dbReference type="Proteomes" id="UP000608662"/>
    </source>
</evidence>
<feature type="compositionally biased region" description="Basic and acidic residues" evidence="1">
    <location>
        <begin position="17"/>
        <end position="68"/>
    </location>
</feature>
<feature type="compositionally biased region" description="Polar residues" evidence="1">
    <location>
        <begin position="153"/>
        <end position="174"/>
    </location>
</feature>
<dbReference type="RefSeq" id="WP_170095261.1">
    <property type="nucleotide sequence ID" value="NZ_WOYG01000001.1"/>
</dbReference>
<evidence type="ECO:0000256" key="1">
    <source>
        <dbReference type="SAM" id="MobiDB-lite"/>
    </source>
</evidence>
<protein>
    <submittedName>
        <fullName evidence="2">Uncharacterized protein</fullName>
    </submittedName>
</protein>
<organism evidence="2 3">
    <name type="scientific">Halomicrobium mukohataei</name>
    <dbReference type="NCBI Taxonomy" id="57705"/>
    <lineage>
        <taxon>Archaea</taxon>
        <taxon>Methanobacteriati</taxon>
        <taxon>Methanobacteriota</taxon>
        <taxon>Stenosarchaea group</taxon>
        <taxon>Halobacteria</taxon>
        <taxon>Halobacteriales</taxon>
        <taxon>Haloarculaceae</taxon>
        <taxon>Halomicrobium</taxon>
    </lineage>
</organism>
<dbReference type="AlphaFoldDB" id="A0A847UJ08"/>
<dbReference type="OrthoDB" id="374604at2157"/>
<comment type="caution">
    <text evidence="2">The sequence shown here is derived from an EMBL/GenBank/DDBJ whole genome shotgun (WGS) entry which is preliminary data.</text>
</comment>
<gene>
    <name evidence="2" type="ORF">GOC74_16935</name>
</gene>
<dbReference type="Proteomes" id="UP000608662">
    <property type="component" value="Unassembled WGS sequence"/>
</dbReference>